<dbReference type="EMBL" id="ML213888">
    <property type="protein sequence ID" value="TFK31132.1"/>
    <property type="molecule type" value="Genomic_DNA"/>
</dbReference>
<dbReference type="OrthoDB" id="310654at2759"/>
<sequence>MQTASKTRNTFLTAVYPPIICDYGLQIAVLMVGGRKEACALAALFLGIDCKNPASVALWLSPNPPSSIHLQYTLR</sequence>
<accession>A0A5C3LEI1</accession>
<proteinExistence type="predicted"/>
<organism evidence="1 2">
    <name type="scientific">Crucibulum laeve</name>
    <dbReference type="NCBI Taxonomy" id="68775"/>
    <lineage>
        <taxon>Eukaryota</taxon>
        <taxon>Fungi</taxon>
        <taxon>Dikarya</taxon>
        <taxon>Basidiomycota</taxon>
        <taxon>Agaricomycotina</taxon>
        <taxon>Agaricomycetes</taxon>
        <taxon>Agaricomycetidae</taxon>
        <taxon>Agaricales</taxon>
        <taxon>Agaricineae</taxon>
        <taxon>Nidulariaceae</taxon>
        <taxon>Crucibulum</taxon>
    </lineage>
</organism>
<dbReference type="AlphaFoldDB" id="A0A5C3LEI1"/>
<reference evidence="1 2" key="1">
    <citation type="journal article" date="2019" name="Nat. Ecol. Evol.">
        <title>Megaphylogeny resolves global patterns of mushroom evolution.</title>
        <authorList>
            <person name="Varga T."/>
            <person name="Krizsan K."/>
            <person name="Foldi C."/>
            <person name="Dima B."/>
            <person name="Sanchez-Garcia M."/>
            <person name="Sanchez-Ramirez S."/>
            <person name="Szollosi G.J."/>
            <person name="Szarkandi J.G."/>
            <person name="Papp V."/>
            <person name="Albert L."/>
            <person name="Andreopoulos W."/>
            <person name="Angelini C."/>
            <person name="Antonin V."/>
            <person name="Barry K.W."/>
            <person name="Bougher N.L."/>
            <person name="Buchanan P."/>
            <person name="Buyck B."/>
            <person name="Bense V."/>
            <person name="Catcheside P."/>
            <person name="Chovatia M."/>
            <person name="Cooper J."/>
            <person name="Damon W."/>
            <person name="Desjardin D."/>
            <person name="Finy P."/>
            <person name="Geml J."/>
            <person name="Haridas S."/>
            <person name="Hughes K."/>
            <person name="Justo A."/>
            <person name="Karasinski D."/>
            <person name="Kautmanova I."/>
            <person name="Kiss B."/>
            <person name="Kocsube S."/>
            <person name="Kotiranta H."/>
            <person name="LaButti K.M."/>
            <person name="Lechner B.E."/>
            <person name="Liimatainen K."/>
            <person name="Lipzen A."/>
            <person name="Lukacs Z."/>
            <person name="Mihaltcheva S."/>
            <person name="Morgado L.N."/>
            <person name="Niskanen T."/>
            <person name="Noordeloos M.E."/>
            <person name="Ohm R.A."/>
            <person name="Ortiz-Santana B."/>
            <person name="Ovrebo C."/>
            <person name="Racz N."/>
            <person name="Riley R."/>
            <person name="Savchenko A."/>
            <person name="Shiryaev A."/>
            <person name="Soop K."/>
            <person name="Spirin V."/>
            <person name="Szebenyi C."/>
            <person name="Tomsovsky M."/>
            <person name="Tulloss R.E."/>
            <person name="Uehling J."/>
            <person name="Grigoriev I.V."/>
            <person name="Vagvolgyi C."/>
            <person name="Papp T."/>
            <person name="Martin F.M."/>
            <person name="Miettinen O."/>
            <person name="Hibbett D.S."/>
            <person name="Nagy L.G."/>
        </authorList>
    </citation>
    <scope>NUCLEOTIDE SEQUENCE [LARGE SCALE GENOMIC DNA]</scope>
    <source>
        <strain evidence="1 2">CBS 166.37</strain>
    </source>
</reference>
<gene>
    <name evidence="1" type="ORF">BDQ12DRAFT_694519</name>
</gene>
<protein>
    <submittedName>
        <fullName evidence="1">Uncharacterized protein</fullName>
    </submittedName>
</protein>
<evidence type="ECO:0000313" key="1">
    <source>
        <dbReference type="EMBL" id="TFK31132.1"/>
    </source>
</evidence>
<name>A0A5C3LEI1_9AGAR</name>
<keyword evidence="2" id="KW-1185">Reference proteome</keyword>
<dbReference type="Proteomes" id="UP000308652">
    <property type="component" value="Unassembled WGS sequence"/>
</dbReference>
<evidence type="ECO:0000313" key="2">
    <source>
        <dbReference type="Proteomes" id="UP000308652"/>
    </source>
</evidence>